<evidence type="ECO:0000313" key="4">
    <source>
        <dbReference type="Proteomes" id="UP001164803"/>
    </source>
</evidence>
<organism evidence="3 4">
    <name type="scientific">Alicyclobacillus dauci</name>
    <dbReference type="NCBI Taxonomy" id="1475485"/>
    <lineage>
        <taxon>Bacteria</taxon>
        <taxon>Bacillati</taxon>
        <taxon>Bacillota</taxon>
        <taxon>Bacilli</taxon>
        <taxon>Bacillales</taxon>
        <taxon>Alicyclobacillaceae</taxon>
        <taxon>Alicyclobacillus</taxon>
    </lineage>
</organism>
<reference evidence="3" key="1">
    <citation type="submission" date="2022-08" db="EMBL/GenBank/DDBJ databases">
        <title>Alicyclobacillus dauci DSM2870, complete genome.</title>
        <authorList>
            <person name="Wang Q."/>
            <person name="Cai R."/>
            <person name="Wang Z."/>
        </authorList>
    </citation>
    <scope>NUCLEOTIDE SEQUENCE</scope>
    <source>
        <strain evidence="3">DSM 28700</strain>
    </source>
</reference>
<dbReference type="InterPro" id="IPR011008">
    <property type="entry name" value="Dimeric_a/b-barrel"/>
</dbReference>
<dbReference type="Gene3D" id="3.30.70.1060">
    <property type="entry name" value="Dimeric alpha+beta barrel"/>
    <property type="match status" value="1"/>
</dbReference>
<gene>
    <name evidence="3" type="ORF">NZD86_15290</name>
</gene>
<dbReference type="Proteomes" id="UP001164803">
    <property type="component" value="Chromosome"/>
</dbReference>
<dbReference type="InterPro" id="IPR005545">
    <property type="entry name" value="YCII"/>
</dbReference>
<evidence type="ECO:0000256" key="1">
    <source>
        <dbReference type="ARBA" id="ARBA00007689"/>
    </source>
</evidence>
<proteinExistence type="inferred from homology"/>
<keyword evidence="4" id="KW-1185">Reference proteome</keyword>
<feature type="domain" description="YCII-related" evidence="2">
    <location>
        <begin position="6"/>
        <end position="80"/>
    </location>
</feature>
<dbReference type="PANTHER" id="PTHR37828:SF1">
    <property type="entry name" value="YCII-RELATED DOMAIN-CONTAINING PROTEIN"/>
    <property type="match status" value="1"/>
</dbReference>
<dbReference type="PANTHER" id="PTHR37828">
    <property type="entry name" value="GSR2449 PROTEIN"/>
    <property type="match status" value="1"/>
</dbReference>
<protein>
    <submittedName>
        <fullName evidence="3">YciI family protein</fullName>
    </submittedName>
</protein>
<accession>A0ABY6YZT7</accession>
<dbReference type="Pfam" id="PF03795">
    <property type="entry name" value="YCII"/>
    <property type="match status" value="1"/>
</dbReference>
<evidence type="ECO:0000313" key="3">
    <source>
        <dbReference type="EMBL" id="WAH35631.1"/>
    </source>
</evidence>
<name>A0ABY6YZT7_9BACL</name>
<sequence>MKHAVLLLEGKETASEDTVAKHREYLAGLRGKGLLEASGPFRNTVGGLLIYNVEEFDKAYEIISNDPIVTSGCRTFELYTWANN</sequence>
<dbReference type="RefSeq" id="WP_268042914.1">
    <property type="nucleotide sequence ID" value="NZ_CP104064.1"/>
</dbReference>
<comment type="similarity">
    <text evidence="1">Belongs to the YciI family.</text>
</comment>
<dbReference type="SUPFAM" id="SSF54909">
    <property type="entry name" value="Dimeric alpha+beta barrel"/>
    <property type="match status" value="1"/>
</dbReference>
<evidence type="ECO:0000259" key="2">
    <source>
        <dbReference type="Pfam" id="PF03795"/>
    </source>
</evidence>
<dbReference type="EMBL" id="CP104064">
    <property type="protein sequence ID" value="WAH35631.1"/>
    <property type="molecule type" value="Genomic_DNA"/>
</dbReference>